<keyword evidence="1" id="KW-0812">Transmembrane</keyword>
<dbReference type="PROSITE" id="PS50053">
    <property type="entry name" value="UBIQUITIN_2"/>
    <property type="match status" value="1"/>
</dbReference>
<dbReference type="Gene3D" id="3.10.20.90">
    <property type="entry name" value="Phosphatidylinositol 3-kinase Catalytic Subunit, Chain A, domain 1"/>
    <property type="match status" value="1"/>
</dbReference>
<dbReference type="KEGG" id="nta:107767687"/>
<gene>
    <name evidence="4" type="primary">LOC107767687</name>
</gene>
<reference evidence="4" key="2">
    <citation type="submission" date="2025-08" db="UniProtKB">
        <authorList>
            <consortium name="RefSeq"/>
        </authorList>
    </citation>
    <scope>IDENTIFICATION</scope>
    <source>
        <tissue evidence="4">Leaf</tissue>
    </source>
</reference>
<dbReference type="STRING" id="4097.A0A1S3XQU6"/>
<proteinExistence type="predicted"/>
<evidence type="ECO:0000256" key="1">
    <source>
        <dbReference type="SAM" id="Phobius"/>
    </source>
</evidence>
<dbReference type="AlphaFoldDB" id="A0A1S3XQU6"/>
<dbReference type="GeneID" id="107767687"/>
<dbReference type="Pfam" id="PF10260">
    <property type="entry name" value="SAYSvFN"/>
    <property type="match status" value="1"/>
</dbReference>
<protein>
    <submittedName>
        <fullName evidence="4">Uncharacterized protein LOC107767687</fullName>
    </submittedName>
</protein>
<dbReference type="RefSeq" id="XP_016442254.1">
    <property type="nucleotide sequence ID" value="XM_016586768.1"/>
</dbReference>
<dbReference type="InterPro" id="IPR019387">
    <property type="entry name" value="SAYSvFN_dom"/>
</dbReference>
<keyword evidence="1" id="KW-0472">Membrane</keyword>
<evidence type="ECO:0000259" key="2">
    <source>
        <dbReference type="PROSITE" id="PS50053"/>
    </source>
</evidence>
<dbReference type="InterPro" id="IPR029071">
    <property type="entry name" value="Ubiquitin-like_domsf"/>
</dbReference>
<sequence>MGEIDRDFSNKPEDHKKTVEIFLKIIGPSPPCRLNVPSSVKVHELRKMIAGNRHMPIENLRLVLRGHVLHDNENGDDIAIQLNNGDSLIVAVKPKPPPKHFRDEFEDDDDDELRFQLPPSTSRWKRKIFYILRDKLKLPDMLLMVIFSISPKVWVIILTWFILASIARRYEVAPLFLLATGFGLIFYNLGHRQQGELSAYSVFNEDFRELPGTLNADHIDRDIRAGRF</sequence>
<accession>A0A1S3XQU6</accession>
<dbReference type="PANTHER" id="PTHR13527">
    <property type="entry name" value="SAYSVFN DOMAIN-CONTAINING PROTEIN 1"/>
    <property type="match status" value="1"/>
</dbReference>
<keyword evidence="1" id="KW-1133">Transmembrane helix</keyword>
<feature type="transmembrane region" description="Helical" evidence="1">
    <location>
        <begin position="172"/>
        <end position="190"/>
    </location>
</feature>
<name>A0A1S3XQU6_TOBAC</name>
<organism evidence="3 4">
    <name type="scientific">Nicotiana tabacum</name>
    <name type="common">Common tobacco</name>
    <dbReference type="NCBI Taxonomy" id="4097"/>
    <lineage>
        <taxon>Eukaryota</taxon>
        <taxon>Viridiplantae</taxon>
        <taxon>Streptophyta</taxon>
        <taxon>Embryophyta</taxon>
        <taxon>Tracheophyta</taxon>
        <taxon>Spermatophyta</taxon>
        <taxon>Magnoliopsida</taxon>
        <taxon>eudicotyledons</taxon>
        <taxon>Gunneridae</taxon>
        <taxon>Pentapetalae</taxon>
        <taxon>asterids</taxon>
        <taxon>lamiids</taxon>
        <taxon>Solanales</taxon>
        <taxon>Solanaceae</taxon>
        <taxon>Nicotianoideae</taxon>
        <taxon>Nicotianeae</taxon>
        <taxon>Nicotiana</taxon>
    </lineage>
</organism>
<dbReference type="PaxDb" id="4097-A0A1S3XQU6"/>
<feature type="transmembrane region" description="Helical" evidence="1">
    <location>
        <begin position="142"/>
        <end position="166"/>
    </location>
</feature>
<dbReference type="CDD" id="cd17039">
    <property type="entry name" value="Ubl_ubiquitin_like"/>
    <property type="match status" value="1"/>
</dbReference>
<dbReference type="InterPro" id="IPR039159">
    <property type="entry name" value="SAYSD1"/>
</dbReference>
<dbReference type="SUPFAM" id="SSF54236">
    <property type="entry name" value="Ubiquitin-like"/>
    <property type="match status" value="1"/>
</dbReference>
<feature type="domain" description="Ubiquitin-like" evidence="2">
    <location>
        <begin position="19"/>
        <end position="81"/>
    </location>
</feature>
<dbReference type="InterPro" id="IPR000626">
    <property type="entry name" value="Ubiquitin-like_dom"/>
</dbReference>
<reference evidence="3" key="1">
    <citation type="journal article" date="2014" name="Nat. Commun.">
        <title>The tobacco genome sequence and its comparison with those of tomato and potato.</title>
        <authorList>
            <person name="Sierro N."/>
            <person name="Battey J.N."/>
            <person name="Ouadi S."/>
            <person name="Bakaher N."/>
            <person name="Bovet L."/>
            <person name="Willig A."/>
            <person name="Goepfert S."/>
            <person name="Peitsch M.C."/>
            <person name="Ivanov N.V."/>
        </authorList>
    </citation>
    <scope>NUCLEOTIDE SEQUENCE [LARGE SCALE GENOMIC DNA]</scope>
</reference>
<dbReference type="RefSeq" id="XP_016442254.1">
    <property type="nucleotide sequence ID" value="XM_016586768.2"/>
</dbReference>
<dbReference type="OMA" id="FLWFIMA"/>
<dbReference type="OrthoDB" id="71310at2759"/>
<keyword evidence="3" id="KW-1185">Reference proteome</keyword>
<dbReference type="PANTHER" id="PTHR13527:SF0">
    <property type="entry name" value="SAYSVFN DOMAIN-CONTAINING PROTEIN 1"/>
    <property type="match status" value="1"/>
</dbReference>
<evidence type="ECO:0000313" key="3">
    <source>
        <dbReference type="Proteomes" id="UP000790787"/>
    </source>
</evidence>
<evidence type="ECO:0000313" key="4">
    <source>
        <dbReference type="RefSeq" id="XP_016442254.1"/>
    </source>
</evidence>
<dbReference type="Proteomes" id="UP000790787">
    <property type="component" value="Chromosome 15"/>
</dbReference>